<dbReference type="SUPFAM" id="SSF52172">
    <property type="entry name" value="CheY-like"/>
    <property type="match status" value="1"/>
</dbReference>
<dbReference type="Proteomes" id="UP000305546">
    <property type="component" value="Unassembled WGS sequence"/>
</dbReference>
<evidence type="ECO:0000256" key="4">
    <source>
        <dbReference type="ARBA" id="ARBA00023163"/>
    </source>
</evidence>
<evidence type="ECO:0000259" key="5">
    <source>
        <dbReference type="PROSITE" id="PS50921"/>
    </source>
</evidence>
<dbReference type="Pfam" id="PF01590">
    <property type="entry name" value="GAF"/>
    <property type="match status" value="1"/>
</dbReference>
<dbReference type="InterPro" id="IPR036388">
    <property type="entry name" value="WH-like_DNA-bd_sf"/>
</dbReference>
<dbReference type="GO" id="GO:0003723">
    <property type="term" value="F:RNA binding"/>
    <property type="evidence" value="ECO:0007669"/>
    <property type="project" value="InterPro"/>
</dbReference>
<evidence type="ECO:0000256" key="2">
    <source>
        <dbReference type="ARBA" id="ARBA00022777"/>
    </source>
</evidence>
<keyword evidence="1" id="KW-0808">Transferase</keyword>
<keyword evidence="3" id="KW-0805">Transcription regulation</keyword>
<reference evidence="6 7" key="1">
    <citation type="submission" date="2019-06" db="EMBL/GenBank/DDBJ databases">
        <title>Amycolatopsis alkalitolerans sp. nov., isolated from Gastrodia elata Blume.</title>
        <authorList>
            <person name="Narsing Rao M.P."/>
            <person name="Li W.J."/>
        </authorList>
    </citation>
    <scope>NUCLEOTIDE SEQUENCE [LARGE SCALE GENOMIC DNA]</scope>
    <source>
        <strain evidence="6 7">SYSUP0005</strain>
    </source>
</reference>
<dbReference type="AlphaFoldDB" id="A0A5C4MBI2"/>
<dbReference type="Pfam" id="PF03861">
    <property type="entry name" value="ANTAR"/>
    <property type="match status" value="1"/>
</dbReference>
<evidence type="ECO:0000256" key="3">
    <source>
        <dbReference type="ARBA" id="ARBA00023015"/>
    </source>
</evidence>
<organism evidence="6 7">
    <name type="scientific">Amycolatopsis alkalitolerans</name>
    <dbReference type="NCBI Taxonomy" id="2547244"/>
    <lineage>
        <taxon>Bacteria</taxon>
        <taxon>Bacillati</taxon>
        <taxon>Actinomycetota</taxon>
        <taxon>Actinomycetes</taxon>
        <taxon>Pseudonocardiales</taxon>
        <taxon>Pseudonocardiaceae</taxon>
        <taxon>Amycolatopsis</taxon>
    </lineage>
</organism>
<sequence length="277" mass="29564">MLAILRMSAMILVASCREKPLWRQAMDMRGFATALTSLVAAVPHGRSSAEFLGQLEKIVDARLEVFHSLISEVQRLLDVEGTAVILGGAADTPLRRVAETPVELAVLQETQIRQHRGPDIDCLATGEFVDAIDPDEIRARWPGFGDLAVAAGISALGAIPLRAGDAVIGSMLLARTRPGPLDPVGFEAVAALADVAATAALRTYSLDRCNTLAEQLKVALDSRIRIEQAKGVLAAKLGTSPDEAFAVLRKTARDQNRKLADLAGDVIEGRFDPAADR</sequence>
<dbReference type="InterPro" id="IPR005561">
    <property type="entry name" value="ANTAR"/>
</dbReference>
<evidence type="ECO:0000313" key="6">
    <source>
        <dbReference type="EMBL" id="TNC29650.1"/>
    </source>
</evidence>
<dbReference type="InterPro" id="IPR003018">
    <property type="entry name" value="GAF"/>
</dbReference>
<gene>
    <name evidence="6" type="ORF">FG385_01445</name>
</gene>
<protein>
    <submittedName>
        <fullName evidence="6">ANTAR domain-containing protein</fullName>
    </submittedName>
</protein>
<dbReference type="PROSITE" id="PS50921">
    <property type="entry name" value="ANTAR"/>
    <property type="match status" value="1"/>
</dbReference>
<keyword evidence="7" id="KW-1185">Reference proteome</keyword>
<proteinExistence type="predicted"/>
<dbReference type="Gene3D" id="1.10.10.10">
    <property type="entry name" value="Winged helix-like DNA-binding domain superfamily/Winged helix DNA-binding domain"/>
    <property type="match status" value="1"/>
</dbReference>
<dbReference type="SUPFAM" id="SSF55781">
    <property type="entry name" value="GAF domain-like"/>
    <property type="match status" value="1"/>
</dbReference>
<dbReference type="GO" id="GO:0016301">
    <property type="term" value="F:kinase activity"/>
    <property type="evidence" value="ECO:0007669"/>
    <property type="project" value="UniProtKB-KW"/>
</dbReference>
<accession>A0A5C4MBI2</accession>
<comment type="caution">
    <text evidence="6">The sequence shown here is derived from an EMBL/GenBank/DDBJ whole genome shotgun (WGS) entry which is preliminary data.</text>
</comment>
<evidence type="ECO:0000313" key="7">
    <source>
        <dbReference type="Proteomes" id="UP000305546"/>
    </source>
</evidence>
<feature type="domain" description="ANTAR" evidence="5">
    <location>
        <begin position="206"/>
        <end position="267"/>
    </location>
</feature>
<keyword evidence="4" id="KW-0804">Transcription</keyword>
<name>A0A5C4MBI2_9PSEU</name>
<dbReference type="Gene3D" id="3.30.450.40">
    <property type="match status" value="1"/>
</dbReference>
<evidence type="ECO:0000256" key="1">
    <source>
        <dbReference type="ARBA" id="ARBA00022679"/>
    </source>
</evidence>
<keyword evidence="2" id="KW-0418">Kinase</keyword>
<dbReference type="InterPro" id="IPR011006">
    <property type="entry name" value="CheY-like_superfamily"/>
</dbReference>
<dbReference type="EMBL" id="VDFW01000001">
    <property type="protein sequence ID" value="TNC29650.1"/>
    <property type="molecule type" value="Genomic_DNA"/>
</dbReference>
<dbReference type="InterPro" id="IPR029016">
    <property type="entry name" value="GAF-like_dom_sf"/>
</dbReference>
<dbReference type="SMART" id="SM01012">
    <property type="entry name" value="ANTAR"/>
    <property type="match status" value="1"/>
</dbReference>